<dbReference type="Pfam" id="PF09346">
    <property type="entry name" value="SMI1_KNR4"/>
    <property type="match status" value="1"/>
</dbReference>
<accession>A0A968GEK1</accession>
<feature type="domain" description="Knr4/Smi1-like" evidence="1">
    <location>
        <begin position="13"/>
        <end position="132"/>
    </location>
</feature>
<evidence type="ECO:0000313" key="2">
    <source>
        <dbReference type="EMBL" id="NIZ47622.1"/>
    </source>
</evidence>
<evidence type="ECO:0000313" key="3">
    <source>
        <dbReference type="Proteomes" id="UP000752013"/>
    </source>
</evidence>
<dbReference type="Gene3D" id="3.40.1580.10">
    <property type="entry name" value="SMI1/KNR4-like"/>
    <property type="match status" value="1"/>
</dbReference>
<dbReference type="InterPro" id="IPR037883">
    <property type="entry name" value="Knr4/Smi1-like_sf"/>
</dbReference>
<sequence>MQWQFVEPIENEAIIETFWNLLDVPIPPAIQSTIIAYNGGAPERDLFCTQSGQEHQVGYLLSYNAQSGERYDQAQAILLELRAQLGLLIPLMSDASGGNYICYRPADGMILFWNHETNHLDSIAPSWQHFLDNLYGE</sequence>
<dbReference type="EMBL" id="JAATLK010000002">
    <property type="protein sequence ID" value="NIZ47622.1"/>
    <property type="molecule type" value="Genomic_DNA"/>
</dbReference>
<dbReference type="AlphaFoldDB" id="A0A968GEK1"/>
<proteinExistence type="predicted"/>
<protein>
    <submittedName>
        <fullName evidence="2">SMI1/KNR4 family protein</fullName>
    </submittedName>
</protein>
<keyword evidence="3" id="KW-1185">Reference proteome</keyword>
<organism evidence="2 3">
    <name type="scientific">Entomospira nematocerorum</name>
    <dbReference type="NCBI Taxonomy" id="2719987"/>
    <lineage>
        <taxon>Bacteria</taxon>
        <taxon>Pseudomonadati</taxon>
        <taxon>Spirochaetota</taxon>
        <taxon>Spirochaetia</taxon>
        <taxon>Spirochaetales</taxon>
        <taxon>Spirochaetaceae</taxon>
        <taxon>Entomospira</taxon>
    </lineage>
</organism>
<dbReference type="InterPro" id="IPR018958">
    <property type="entry name" value="Knr4/Smi1-like_dom"/>
</dbReference>
<dbReference type="SUPFAM" id="SSF160631">
    <property type="entry name" value="SMI1/KNR4-like"/>
    <property type="match status" value="1"/>
</dbReference>
<dbReference type="Proteomes" id="UP000752013">
    <property type="component" value="Unassembled WGS sequence"/>
</dbReference>
<reference evidence="2" key="1">
    <citation type="submission" date="2020-03" db="EMBL/GenBank/DDBJ databases">
        <title>Spirochaetal bacteria isolated from arthropods constitute a novel genus Entomospira genus novum within the order Spirochaetales.</title>
        <authorList>
            <person name="Grana-Miraglia L."/>
            <person name="Sikutova S."/>
            <person name="Fingerle V."/>
            <person name="Sing A."/>
            <person name="Castillo-Ramirez S."/>
            <person name="Margos G."/>
            <person name="Rudolf I."/>
        </authorList>
    </citation>
    <scope>NUCLEOTIDE SEQUENCE</scope>
    <source>
        <strain evidence="2">BR208</strain>
    </source>
</reference>
<gene>
    <name evidence="2" type="ORF">HCT46_06830</name>
</gene>
<comment type="caution">
    <text evidence="2">The sequence shown here is derived from an EMBL/GenBank/DDBJ whole genome shotgun (WGS) entry which is preliminary data.</text>
</comment>
<dbReference type="RefSeq" id="WP_167704239.1">
    <property type="nucleotide sequence ID" value="NZ_CP118169.1"/>
</dbReference>
<evidence type="ECO:0000259" key="1">
    <source>
        <dbReference type="Pfam" id="PF09346"/>
    </source>
</evidence>
<name>A0A968GEK1_9SPIO</name>